<dbReference type="InterPro" id="IPR002878">
    <property type="entry name" value="ChsH2_C"/>
</dbReference>
<dbReference type="PANTHER" id="PTHR34075:SF5">
    <property type="entry name" value="BLR3430 PROTEIN"/>
    <property type="match status" value="1"/>
</dbReference>
<dbReference type="Proteomes" id="UP001347146">
    <property type="component" value="Unassembled WGS sequence"/>
</dbReference>
<organism evidence="3 4">
    <name type="scientific">Gordonia sesuvii</name>
    <dbReference type="NCBI Taxonomy" id="3116777"/>
    <lineage>
        <taxon>Bacteria</taxon>
        <taxon>Bacillati</taxon>
        <taxon>Actinomycetota</taxon>
        <taxon>Actinomycetes</taxon>
        <taxon>Mycobacteriales</taxon>
        <taxon>Gordoniaceae</taxon>
        <taxon>Gordonia</taxon>
    </lineage>
</organism>
<dbReference type="Gene3D" id="6.10.30.10">
    <property type="match status" value="1"/>
</dbReference>
<dbReference type="InterPro" id="IPR022002">
    <property type="entry name" value="ChsH2_Znr"/>
</dbReference>
<feature type="domain" description="ChsH2 C-terminal OB-fold" evidence="1">
    <location>
        <begin position="55"/>
        <end position="119"/>
    </location>
</feature>
<sequence>MTTDRVLPRPDADSRPYWAAAAEGQLVLQFCVDCDRPRFYPRHLCPHCHSDEHRWEQASGRGTVYSYSVVHRAPSAAFAGSAPYIVALIDLDEGVRMMSNILADPSGVAIGARVAVSFRHESAEVGIPEFVLEEAGSGR</sequence>
<dbReference type="PANTHER" id="PTHR34075">
    <property type="entry name" value="BLR3430 PROTEIN"/>
    <property type="match status" value="1"/>
</dbReference>
<dbReference type="Pfam" id="PF01796">
    <property type="entry name" value="OB_ChsH2_C"/>
    <property type="match status" value="1"/>
</dbReference>
<accession>A0ABU7MIS0</accession>
<evidence type="ECO:0000259" key="1">
    <source>
        <dbReference type="Pfam" id="PF01796"/>
    </source>
</evidence>
<dbReference type="EMBL" id="JAZDUF010000008">
    <property type="protein sequence ID" value="MEE3853015.1"/>
    <property type="molecule type" value="Genomic_DNA"/>
</dbReference>
<evidence type="ECO:0000313" key="3">
    <source>
        <dbReference type="EMBL" id="MEE3853015.1"/>
    </source>
</evidence>
<evidence type="ECO:0000259" key="2">
    <source>
        <dbReference type="Pfam" id="PF12172"/>
    </source>
</evidence>
<gene>
    <name evidence="3" type="ORF">VZC37_21950</name>
</gene>
<protein>
    <submittedName>
        <fullName evidence="3">Zn-ribbon domain-containing OB-fold protein</fullName>
    </submittedName>
</protein>
<dbReference type="RefSeq" id="WP_330435763.1">
    <property type="nucleotide sequence ID" value="NZ_JAZDUF010000008.1"/>
</dbReference>
<evidence type="ECO:0000313" key="4">
    <source>
        <dbReference type="Proteomes" id="UP001347146"/>
    </source>
</evidence>
<comment type="caution">
    <text evidence="3">The sequence shown here is derived from an EMBL/GenBank/DDBJ whole genome shotgun (WGS) entry which is preliminary data.</text>
</comment>
<dbReference type="InterPro" id="IPR052513">
    <property type="entry name" value="Thioester_dehydratase-like"/>
</dbReference>
<dbReference type="InterPro" id="IPR012340">
    <property type="entry name" value="NA-bd_OB-fold"/>
</dbReference>
<keyword evidence="4" id="KW-1185">Reference proteome</keyword>
<proteinExistence type="predicted"/>
<name>A0ABU7MIS0_9ACTN</name>
<feature type="domain" description="ChsH2 rubredoxin-like zinc ribbon" evidence="2">
    <location>
        <begin position="18"/>
        <end position="53"/>
    </location>
</feature>
<dbReference type="Pfam" id="PF12172">
    <property type="entry name" value="zf-ChsH2"/>
    <property type="match status" value="1"/>
</dbReference>
<dbReference type="SUPFAM" id="SSF50249">
    <property type="entry name" value="Nucleic acid-binding proteins"/>
    <property type="match status" value="1"/>
</dbReference>
<reference evidence="3 4" key="1">
    <citation type="submission" date="2024-01" db="EMBL/GenBank/DDBJ databases">
        <title>Draft genome sequence of Gordonia sp. LSe1-13.</title>
        <authorList>
            <person name="Suphannarot A."/>
            <person name="Mingma R."/>
        </authorList>
    </citation>
    <scope>NUCLEOTIDE SEQUENCE [LARGE SCALE GENOMIC DNA]</scope>
    <source>
        <strain evidence="3 4">LSe1-13</strain>
    </source>
</reference>